<evidence type="ECO:0000313" key="1">
    <source>
        <dbReference type="EMBL" id="ROO27236.1"/>
    </source>
</evidence>
<name>A0A423PNN6_9GAMM</name>
<dbReference type="AlphaFoldDB" id="A0A423PNN6"/>
<comment type="caution">
    <text evidence="1">The sequence shown here is derived from an EMBL/GenBank/DDBJ whole genome shotgun (WGS) entry which is preliminary data.</text>
</comment>
<dbReference type="Pfam" id="PF10604">
    <property type="entry name" value="Polyketide_cyc2"/>
    <property type="match status" value="1"/>
</dbReference>
<dbReference type="RefSeq" id="WP_123591593.1">
    <property type="nucleotide sequence ID" value="NZ_AYKF01000094.1"/>
</dbReference>
<dbReference type="EMBL" id="AYKF01000094">
    <property type="protein sequence ID" value="ROO27236.1"/>
    <property type="molecule type" value="Genomic_DNA"/>
</dbReference>
<protein>
    <recommendedName>
        <fullName evidence="3">Ribosome association toxin RatA</fullName>
    </recommendedName>
</protein>
<accession>A0A423PNN6</accession>
<proteinExistence type="predicted"/>
<dbReference type="SUPFAM" id="SSF55961">
    <property type="entry name" value="Bet v1-like"/>
    <property type="match status" value="1"/>
</dbReference>
<dbReference type="Gene3D" id="3.30.530.20">
    <property type="match status" value="1"/>
</dbReference>
<reference evidence="1 2" key="1">
    <citation type="submission" date="2013-10" db="EMBL/GenBank/DDBJ databases">
        <title>Salinisphaera halophila YIM 95161 Genome Sequencing.</title>
        <authorList>
            <person name="Lai Q."/>
            <person name="Li C."/>
            <person name="Shao Z."/>
        </authorList>
    </citation>
    <scope>NUCLEOTIDE SEQUENCE [LARGE SCALE GENOMIC DNA]</scope>
    <source>
        <strain evidence="1 2">YIM 95161</strain>
    </source>
</reference>
<evidence type="ECO:0008006" key="3">
    <source>
        <dbReference type="Google" id="ProtNLM"/>
    </source>
</evidence>
<dbReference type="Proteomes" id="UP000285123">
    <property type="component" value="Unassembled WGS sequence"/>
</dbReference>
<dbReference type="InterPro" id="IPR023393">
    <property type="entry name" value="START-like_dom_sf"/>
</dbReference>
<organism evidence="1 2">
    <name type="scientific">Salinisphaera orenii YIM 95161</name>
    <dbReference type="NCBI Taxonomy" id="1051139"/>
    <lineage>
        <taxon>Bacteria</taxon>
        <taxon>Pseudomonadati</taxon>
        <taxon>Pseudomonadota</taxon>
        <taxon>Gammaproteobacteria</taxon>
        <taxon>Salinisphaerales</taxon>
        <taxon>Salinisphaeraceae</taxon>
        <taxon>Salinisphaera</taxon>
    </lineage>
</organism>
<sequence length="161" mass="18170">MDVTRESGRYAVDAVIMLNVPPGIAFRAATDYERLPEFNPSIERSERLGDDRLRSDVRLCVAFFCRTIEQVMTYRERAPTRIDMQVVSDAGDLETGHADWRFEAAEAGTRMAFRAEIEPAFWVPPVIGPYLIARELRAQARTTAEAIERLGADYQAVNGDD</sequence>
<gene>
    <name evidence="1" type="ORF">SAHL_11710</name>
</gene>
<evidence type="ECO:0000313" key="2">
    <source>
        <dbReference type="Proteomes" id="UP000285123"/>
    </source>
</evidence>
<dbReference type="InterPro" id="IPR019587">
    <property type="entry name" value="Polyketide_cyclase/dehydratase"/>
</dbReference>
<dbReference type="OrthoDB" id="5568133at2"/>